<dbReference type="PANTHER" id="PTHR11802:SF453">
    <property type="entry name" value="S1, PUTATIVE-RELATED"/>
    <property type="match status" value="1"/>
</dbReference>
<dbReference type="GO" id="GO:0004185">
    <property type="term" value="F:serine-type carboxypeptidase activity"/>
    <property type="evidence" value="ECO:0007669"/>
    <property type="project" value="UniProtKB-UniRule"/>
</dbReference>
<evidence type="ECO:0000256" key="1">
    <source>
        <dbReference type="ARBA" id="ARBA00009431"/>
    </source>
</evidence>
<evidence type="ECO:0000256" key="6">
    <source>
        <dbReference type="RuleBase" id="RU361156"/>
    </source>
</evidence>
<evidence type="ECO:0000313" key="7">
    <source>
        <dbReference type="EMBL" id="KIM82781.1"/>
    </source>
</evidence>
<dbReference type="InterPro" id="IPR018202">
    <property type="entry name" value="Ser_caboxypep_ser_AS"/>
</dbReference>
<feature type="chain" id="PRO_5005111080" description="Carboxypeptidase" evidence="6">
    <location>
        <begin position="22"/>
        <end position="474"/>
    </location>
</feature>
<dbReference type="AlphaFoldDB" id="A0A0C3FW50"/>
<dbReference type="SUPFAM" id="SSF53474">
    <property type="entry name" value="alpha/beta-Hydrolases"/>
    <property type="match status" value="1"/>
</dbReference>
<dbReference type="Gene3D" id="3.40.50.1820">
    <property type="entry name" value="alpha/beta hydrolase"/>
    <property type="match status" value="1"/>
</dbReference>
<accession>A0A0C3FW50</accession>
<sequence>MQSLLSWSVTLFFLVITCVDAAPKVAETVVHQQFTSKNNNGTKLRYVNDSGVCETTSGVHQVSGYVDIGINMSIWFWFFESRNSPETSPFTMWFNGGPGCSSMIGHIYSENGPCTVNADGKSTSLNPWNNISNMIYIDQPVGTGFSYGTELVNSTGASGPPVWTTLQLLFESGLFDKYLSRELNLASESYGGHYAPNFVTYFDEQNTKIDQGTVKGEKIVISTLLINNGWFDPLIQNQAYVDFATNAPGYGQLQNDSVIKQLNNAFYGKNGCKDQEGACYAAGTGTSSNKVCRAADNYCGEYIFNPAVGDRDSYDLRQNASALFPPEYYTKYLADPSVLKKIGATSRYSECSDSVGANFAKTADDARTILPELSALVNSRLKTLIWAGDADINCNWLGGHASVLAMDWYGNETLHNTPMTNITIDGAAVAAVQNVDHFSFARVYGAGHEVPAFKPKAALEIFSQIINKEQLHSV</sequence>
<evidence type="ECO:0000256" key="5">
    <source>
        <dbReference type="ARBA" id="ARBA00023180"/>
    </source>
</evidence>
<dbReference type="PRINTS" id="PR00724">
    <property type="entry name" value="CRBOXYPTASEC"/>
</dbReference>
<evidence type="ECO:0000256" key="3">
    <source>
        <dbReference type="ARBA" id="ARBA00022670"/>
    </source>
</evidence>
<dbReference type="InterPro" id="IPR001563">
    <property type="entry name" value="Peptidase_S10"/>
</dbReference>
<keyword evidence="2 6" id="KW-0121">Carboxypeptidase</keyword>
<dbReference type="OrthoDB" id="443318at2759"/>
<organism evidence="7 8">
    <name type="scientific">Piloderma croceum (strain F 1598)</name>
    <dbReference type="NCBI Taxonomy" id="765440"/>
    <lineage>
        <taxon>Eukaryota</taxon>
        <taxon>Fungi</taxon>
        <taxon>Dikarya</taxon>
        <taxon>Basidiomycota</taxon>
        <taxon>Agaricomycotina</taxon>
        <taxon>Agaricomycetes</taxon>
        <taxon>Agaricomycetidae</taxon>
        <taxon>Atheliales</taxon>
        <taxon>Atheliaceae</taxon>
        <taxon>Piloderma</taxon>
    </lineage>
</organism>
<keyword evidence="5" id="KW-0325">Glycoprotein</keyword>
<keyword evidence="8" id="KW-1185">Reference proteome</keyword>
<dbReference type="PANTHER" id="PTHR11802">
    <property type="entry name" value="SERINE PROTEASE FAMILY S10 SERINE CARBOXYPEPTIDASE"/>
    <property type="match status" value="1"/>
</dbReference>
<evidence type="ECO:0000256" key="4">
    <source>
        <dbReference type="ARBA" id="ARBA00022801"/>
    </source>
</evidence>
<comment type="similarity">
    <text evidence="1 6">Belongs to the peptidase S10 family.</text>
</comment>
<dbReference type="PROSITE" id="PS00131">
    <property type="entry name" value="CARBOXYPEPT_SER_SER"/>
    <property type="match status" value="1"/>
</dbReference>
<dbReference type="PROSITE" id="PS00560">
    <property type="entry name" value="CARBOXYPEPT_SER_HIS"/>
    <property type="match status" value="1"/>
</dbReference>
<keyword evidence="6" id="KW-0732">Signal</keyword>
<evidence type="ECO:0000313" key="8">
    <source>
        <dbReference type="Proteomes" id="UP000054166"/>
    </source>
</evidence>
<dbReference type="HOGENOM" id="CLU_008523_10_3_1"/>
<dbReference type="STRING" id="765440.A0A0C3FW50"/>
<proteinExistence type="inferred from homology"/>
<dbReference type="Pfam" id="PF00450">
    <property type="entry name" value="Peptidase_S10"/>
    <property type="match status" value="1"/>
</dbReference>
<keyword evidence="3 6" id="KW-0645">Protease</keyword>
<dbReference type="GO" id="GO:0000324">
    <property type="term" value="C:fungal-type vacuole"/>
    <property type="evidence" value="ECO:0007669"/>
    <property type="project" value="TreeGrafter"/>
</dbReference>
<reference evidence="7 8" key="1">
    <citation type="submission" date="2014-04" db="EMBL/GenBank/DDBJ databases">
        <authorList>
            <consortium name="DOE Joint Genome Institute"/>
            <person name="Kuo A."/>
            <person name="Tarkka M."/>
            <person name="Buscot F."/>
            <person name="Kohler A."/>
            <person name="Nagy L.G."/>
            <person name="Floudas D."/>
            <person name="Copeland A."/>
            <person name="Barry K.W."/>
            <person name="Cichocki N."/>
            <person name="Veneault-Fourrey C."/>
            <person name="LaButti K."/>
            <person name="Lindquist E.A."/>
            <person name="Lipzen A."/>
            <person name="Lundell T."/>
            <person name="Morin E."/>
            <person name="Murat C."/>
            <person name="Sun H."/>
            <person name="Tunlid A."/>
            <person name="Henrissat B."/>
            <person name="Grigoriev I.V."/>
            <person name="Hibbett D.S."/>
            <person name="Martin F."/>
            <person name="Nordberg H.P."/>
            <person name="Cantor M.N."/>
            <person name="Hua S.X."/>
        </authorList>
    </citation>
    <scope>NUCLEOTIDE SEQUENCE [LARGE SCALE GENOMIC DNA]</scope>
    <source>
        <strain evidence="7 8">F 1598</strain>
    </source>
</reference>
<dbReference type="EC" id="3.4.16.-" evidence="6"/>
<dbReference type="GO" id="GO:0006508">
    <property type="term" value="P:proteolysis"/>
    <property type="evidence" value="ECO:0007669"/>
    <property type="project" value="UniProtKB-KW"/>
</dbReference>
<dbReference type="Proteomes" id="UP000054166">
    <property type="component" value="Unassembled WGS sequence"/>
</dbReference>
<dbReference type="InParanoid" id="A0A0C3FW50"/>
<dbReference type="EMBL" id="KN832993">
    <property type="protein sequence ID" value="KIM82781.1"/>
    <property type="molecule type" value="Genomic_DNA"/>
</dbReference>
<protein>
    <recommendedName>
        <fullName evidence="6">Carboxypeptidase</fullName>
        <ecNumber evidence="6">3.4.16.-</ecNumber>
    </recommendedName>
</protein>
<dbReference type="Gene3D" id="1.10.287.410">
    <property type="match status" value="1"/>
</dbReference>
<dbReference type="InterPro" id="IPR033124">
    <property type="entry name" value="Ser_caboxypep_his_AS"/>
</dbReference>
<dbReference type="InterPro" id="IPR029058">
    <property type="entry name" value="AB_hydrolase_fold"/>
</dbReference>
<evidence type="ECO:0000256" key="2">
    <source>
        <dbReference type="ARBA" id="ARBA00022645"/>
    </source>
</evidence>
<name>A0A0C3FW50_PILCF</name>
<gene>
    <name evidence="7" type="ORF">PILCRDRAFT_784713</name>
</gene>
<dbReference type="MEROPS" id="S10.008"/>
<feature type="signal peptide" evidence="6">
    <location>
        <begin position="1"/>
        <end position="21"/>
    </location>
</feature>
<reference evidence="8" key="2">
    <citation type="submission" date="2015-01" db="EMBL/GenBank/DDBJ databases">
        <title>Evolutionary Origins and Diversification of the Mycorrhizal Mutualists.</title>
        <authorList>
            <consortium name="DOE Joint Genome Institute"/>
            <consortium name="Mycorrhizal Genomics Consortium"/>
            <person name="Kohler A."/>
            <person name="Kuo A."/>
            <person name="Nagy L.G."/>
            <person name="Floudas D."/>
            <person name="Copeland A."/>
            <person name="Barry K.W."/>
            <person name="Cichocki N."/>
            <person name="Veneault-Fourrey C."/>
            <person name="LaButti K."/>
            <person name="Lindquist E.A."/>
            <person name="Lipzen A."/>
            <person name="Lundell T."/>
            <person name="Morin E."/>
            <person name="Murat C."/>
            <person name="Riley R."/>
            <person name="Ohm R."/>
            <person name="Sun H."/>
            <person name="Tunlid A."/>
            <person name="Henrissat B."/>
            <person name="Grigoriev I.V."/>
            <person name="Hibbett D.S."/>
            <person name="Martin F."/>
        </authorList>
    </citation>
    <scope>NUCLEOTIDE SEQUENCE [LARGE SCALE GENOMIC DNA]</scope>
    <source>
        <strain evidence="8">F 1598</strain>
    </source>
</reference>
<keyword evidence="4 6" id="KW-0378">Hydrolase</keyword>